<reference evidence="2 3" key="1">
    <citation type="journal article" date="2018" name="Cell">
        <title>The Chara Genome: Secondary Complexity and Implications for Plant Terrestrialization.</title>
        <authorList>
            <person name="Nishiyama T."/>
            <person name="Sakayama H."/>
            <person name="Vries J.D."/>
            <person name="Buschmann H."/>
            <person name="Saint-Marcoux D."/>
            <person name="Ullrich K.K."/>
            <person name="Haas F.B."/>
            <person name="Vanderstraeten L."/>
            <person name="Becker D."/>
            <person name="Lang D."/>
            <person name="Vosolsobe S."/>
            <person name="Rombauts S."/>
            <person name="Wilhelmsson P.K.I."/>
            <person name="Janitza P."/>
            <person name="Kern R."/>
            <person name="Heyl A."/>
            <person name="Rumpler F."/>
            <person name="Villalobos L.I.A.C."/>
            <person name="Clay J.M."/>
            <person name="Skokan R."/>
            <person name="Toyoda A."/>
            <person name="Suzuki Y."/>
            <person name="Kagoshima H."/>
            <person name="Schijlen E."/>
            <person name="Tajeshwar N."/>
            <person name="Catarino B."/>
            <person name="Hetherington A.J."/>
            <person name="Saltykova A."/>
            <person name="Bonnot C."/>
            <person name="Breuninger H."/>
            <person name="Symeonidi A."/>
            <person name="Radhakrishnan G.V."/>
            <person name="Van Nieuwerburgh F."/>
            <person name="Deforce D."/>
            <person name="Chang C."/>
            <person name="Karol K.G."/>
            <person name="Hedrich R."/>
            <person name="Ulvskov P."/>
            <person name="Glockner G."/>
            <person name="Delwiche C.F."/>
            <person name="Petrasek J."/>
            <person name="Van de Peer Y."/>
            <person name="Friml J."/>
            <person name="Beilby M."/>
            <person name="Dolan L."/>
            <person name="Kohara Y."/>
            <person name="Sugano S."/>
            <person name="Fujiyama A."/>
            <person name="Delaux P.-M."/>
            <person name="Quint M."/>
            <person name="TheiBen G."/>
            <person name="Hagemann M."/>
            <person name="Harholt J."/>
            <person name="Dunand C."/>
            <person name="Zachgo S."/>
            <person name="Langdale J."/>
            <person name="Maumus F."/>
            <person name="Straeten D.V.D."/>
            <person name="Gould S.B."/>
            <person name="Rensing S.A."/>
        </authorList>
    </citation>
    <scope>NUCLEOTIDE SEQUENCE [LARGE SCALE GENOMIC DNA]</scope>
    <source>
        <strain evidence="2 3">S276</strain>
    </source>
</reference>
<dbReference type="Gramene" id="GBG92092">
    <property type="protein sequence ID" value="GBG92092"/>
    <property type="gene ID" value="CBR_g54347"/>
</dbReference>
<organism evidence="2 3">
    <name type="scientific">Chara braunii</name>
    <name type="common">Braun's stonewort</name>
    <dbReference type="NCBI Taxonomy" id="69332"/>
    <lineage>
        <taxon>Eukaryota</taxon>
        <taxon>Viridiplantae</taxon>
        <taxon>Streptophyta</taxon>
        <taxon>Charophyceae</taxon>
        <taxon>Charales</taxon>
        <taxon>Characeae</taxon>
        <taxon>Chara</taxon>
    </lineage>
</organism>
<evidence type="ECO:0000313" key="3">
    <source>
        <dbReference type="Proteomes" id="UP000265515"/>
    </source>
</evidence>
<evidence type="ECO:0000256" key="1">
    <source>
        <dbReference type="SAM" id="MobiDB-lite"/>
    </source>
</evidence>
<feature type="region of interest" description="Disordered" evidence="1">
    <location>
        <begin position="782"/>
        <end position="862"/>
    </location>
</feature>
<feature type="compositionally biased region" description="Basic and acidic residues" evidence="1">
    <location>
        <begin position="545"/>
        <end position="559"/>
    </location>
</feature>
<feature type="region of interest" description="Disordered" evidence="1">
    <location>
        <begin position="424"/>
        <end position="587"/>
    </location>
</feature>
<dbReference type="Proteomes" id="UP000265515">
    <property type="component" value="Unassembled WGS sequence"/>
</dbReference>
<sequence length="1291" mass="142831">MTNIINIISGIVSVIKSTTIVAFVIVVIINSIIIIVIIIVIIFVIIVSIIIFIIIIVAVSICVIIIIIINIIVVIVVINTTMTTMMSMMMMMMTAKMMTTTMMMMMMMMMTTKMMTTMIAMRIMLLMMTTMTKATMVVIFMTATMPLMMLVMLMTLMMLMMMLLMMMMMIMMMRMMMMKMMMMLMMMMMMMMMMMTMMMVVMMVVMMMAMMMMMTMMLVVMMMVMTMAMMMMMASKNHGASREERTSGNQRGIQKPSGPMSATSVPVVPATSNRWHDAAAPMRLQTCPTTDTWAGRTSLYLGEGTTPTMAQLFERSQFFDEAQFLDDGKAQTTVQPFDKGSAHTTKASSAWGRLGVGGRKGVGAVDTPFYRELVLVGGFVLAREFFDKLEDKNIVLDVPCDVGPSRELLLPFRPCGGCESSGAVAEGGDLGSGPATRLHRGESRGQFDDIEEEGPAAPLRDRQRSVLSIPGVDIGDPVRRESAEPTGKVAASSKVDLEASEGQSVDEVTAGSLGTQGTPQKRRGDRTNDFVGSSKKLKSKGLRTAGEKRKGTEGEEGRQVTKRPASRQKQPSSRMSSPPTKRPPIDVDAGYFLEYKDGVRTKREFEVSPAQVVDLGDWEDLYNQRSLDPMLVEGIKEAMRLAFENKAQSYDLPTLKLAPLGLDKSTLGTKAERLRPEEWRDELAGQYYYYAWVDDGEYNFKFTLKKHYKSDGFVDGIAKGCKVVGRMFGGYGHRAMSLPHFLPLAPGHDEAVHVTDFLKVWAKSGTSISVVDIGPGTSIGGPVGFARGECSEREMGSQGGLPATPPDQEVSIPDDSEDDHPRAPLKPGLHVSRRHGLLGESTPHGGGNGEQLGQGSESTTPRGLVERIGSFVRRMQVAEVSPGDRAGGPHVRETELSQEQEASGNVSGEEEVSEQGLFRERSVEKTQSGGKRNLPDEEEREGLGALKRQRKVGGSARTPTTREGGSVEKRKRVGGGDQTPKDSSTQRRTSESSGKMAKSSKGKKADEGDNGEGDDDLEINLKAFNLDNAFFLEIQTGVQKDVVLHIHPERILAIPDWEDAYNHRSLDEFLVDTIASAMIDCYERKDMRYTKPIFILAPIVAPPENGEPAVRVLPADFDSSHPEKYWYYPVCGHHIARAAMMVKNHPVFDYYNFYHFQPVLLDGEWAVAVRDVSGGWIYDDHWDLETFKSCAYDAVLERLSKVSRGNKDDPALREYGDTLFEFLQSNKWLEVSSAFYTVPSSPSIKQVSWELPGVTPPAGVVKHKSRGNDGGVCLSNVHSAAYLEEFPTGHR</sequence>
<proteinExistence type="predicted"/>
<dbReference type="EMBL" id="BFEA01000999">
    <property type="protein sequence ID" value="GBG92092.1"/>
    <property type="molecule type" value="Genomic_DNA"/>
</dbReference>
<protein>
    <submittedName>
        <fullName evidence="2">Uncharacterized protein</fullName>
    </submittedName>
</protein>
<accession>A0A388MC92</accession>
<name>A0A388MC92_CHABU</name>
<feature type="region of interest" description="Disordered" evidence="1">
    <location>
        <begin position="240"/>
        <end position="266"/>
    </location>
</feature>
<gene>
    <name evidence="2" type="ORF">CBR_g54347</name>
</gene>
<feature type="region of interest" description="Disordered" evidence="1">
    <location>
        <begin position="879"/>
        <end position="1014"/>
    </location>
</feature>
<feature type="compositionally biased region" description="Polar residues" evidence="1">
    <location>
        <begin position="567"/>
        <end position="579"/>
    </location>
</feature>
<comment type="caution">
    <text evidence="2">The sequence shown here is derived from an EMBL/GenBank/DDBJ whole genome shotgun (WGS) entry which is preliminary data.</text>
</comment>
<keyword evidence="3" id="KW-1185">Reference proteome</keyword>
<evidence type="ECO:0000313" key="2">
    <source>
        <dbReference type="EMBL" id="GBG92092.1"/>
    </source>
</evidence>